<dbReference type="PANTHER" id="PTHR46623">
    <property type="entry name" value="CARBOXYMETHYLENEBUTENOLIDASE-RELATED"/>
    <property type="match status" value="1"/>
</dbReference>
<dbReference type="Pfam" id="PF01738">
    <property type="entry name" value="DLH"/>
    <property type="match status" value="1"/>
</dbReference>
<gene>
    <name evidence="2" type="ORF">P5G52_03955</name>
</gene>
<dbReference type="EMBL" id="JAROCG010000001">
    <property type="protein sequence ID" value="MDN4610014.1"/>
    <property type="molecule type" value="Genomic_DNA"/>
</dbReference>
<reference evidence="2" key="1">
    <citation type="submission" date="2023-06" db="EMBL/GenBank/DDBJ databases">
        <title>MT1 and MT2 Draft Genomes of Novel Species.</title>
        <authorList>
            <person name="Venkateswaran K."/>
        </authorList>
    </citation>
    <scope>NUCLEOTIDE SEQUENCE</scope>
    <source>
        <strain evidence="2">IIF3SC-B10</strain>
    </source>
</reference>
<dbReference type="Gene3D" id="3.40.50.1820">
    <property type="entry name" value="alpha/beta hydrolase"/>
    <property type="match status" value="1"/>
</dbReference>
<accession>A0ABT8JXX6</accession>
<evidence type="ECO:0000313" key="3">
    <source>
        <dbReference type="Proteomes" id="UP001174209"/>
    </source>
</evidence>
<proteinExistence type="predicted"/>
<evidence type="ECO:0000313" key="2">
    <source>
        <dbReference type="EMBL" id="MDN4610014.1"/>
    </source>
</evidence>
<dbReference type="SUPFAM" id="SSF53474">
    <property type="entry name" value="alpha/beta-Hydrolases"/>
    <property type="match status" value="1"/>
</dbReference>
<dbReference type="PANTHER" id="PTHR46623:SF6">
    <property type="entry name" value="ALPHA_BETA-HYDROLASES SUPERFAMILY PROTEIN"/>
    <property type="match status" value="1"/>
</dbReference>
<dbReference type="Proteomes" id="UP001174209">
    <property type="component" value="Unassembled WGS sequence"/>
</dbReference>
<dbReference type="InterPro" id="IPR002925">
    <property type="entry name" value="Dienelactn_hydro"/>
</dbReference>
<feature type="domain" description="Dienelactone hydrolase" evidence="1">
    <location>
        <begin position="4"/>
        <end position="192"/>
    </location>
</feature>
<organism evidence="2 3">
    <name type="scientific">Arthrobacter burdickii</name>
    <dbReference type="NCBI Taxonomy" id="3035920"/>
    <lineage>
        <taxon>Bacteria</taxon>
        <taxon>Bacillati</taxon>
        <taxon>Actinomycetota</taxon>
        <taxon>Actinomycetes</taxon>
        <taxon>Micrococcales</taxon>
        <taxon>Micrococcaceae</taxon>
        <taxon>Arthrobacter</taxon>
    </lineage>
</organism>
<keyword evidence="2" id="KW-0378">Hydrolase</keyword>
<keyword evidence="3" id="KW-1185">Reference proteome</keyword>
<dbReference type="InterPro" id="IPR029058">
    <property type="entry name" value="AB_hydrolase_fold"/>
</dbReference>
<dbReference type="RefSeq" id="WP_301224874.1">
    <property type="nucleotide sequence ID" value="NZ_JAROCG010000001.1"/>
</dbReference>
<dbReference type="InterPro" id="IPR051049">
    <property type="entry name" value="Dienelactone_hydrolase-like"/>
</dbReference>
<comment type="caution">
    <text evidence="2">The sequence shown here is derived from an EMBL/GenBank/DDBJ whole genome shotgun (WGS) entry which is preliminary data.</text>
</comment>
<evidence type="ECO:0000259" key="1">
    <source>
        <dbReference type="Pfam" id="PF01738"/>
    </source>
</evidence>
<dbReference type="GO" id="GO:0016787">
    <property type="term" value="F:hydrolase activity"/>
    <property type="evidence" value="ECO:0007669"/>
    <property type="project" value="UniProtKB-KW"/>
</dbReference>
<name>A0ABT8JXX6_9MICC</name>
<protein>
    <submittedName>
        <fullName evidence="2">Dienelactone hydrolase family protein</fullName>
    </submittedName>
</protein>
<sequence length="194" mass="20462">MSTIALFHSVLGVRSGIRDAADRLRAAGHDVLVVDQYDGRVFDDYDEAGAFAQSIGFPALMARAVDAVSTLEDGFVAMGFSNGGGMATHVTVSRKVGAAILCSGALPLEMIGAAVWPPSVPAQLHYSVDDPFKAEGAVHSVLRSINEAGNVAEYVQYPGSGHLFADASLPDEYDAAAAEAMWAHVLRFLREHSA</sequence>